<proteinExistence type="predicted"/>
<keyword evidence="1" id="KW-1133">Transmembrane helix</keyword>
<name>A0A2M7GBN3_9BACT</name>
<dbReference type="AlphaFoldDB" id="A0A2M7GBN3"/>
<keyword evidence="1" id="KW-0472">Membrane</keyword>
<reference evidence="2 3" key="1">
    <citation type="submission" date="2017-09" db="EMBL/GenBank/DDBJ databases">
        <title>Depth-based differentiation of microbial function through sediment-hosted aquifers and enrichment of novel symbionts in the deep terrestrial subsurface.</title>
        <authorList>
            <person name="Probst A.J."/>
            <person name="Ladd B."/>
            <person name="Jarett J.K."/>
            <person name="Geller-Mcgrath D.E."/>
            <person name="Sieber C.M."/>
            <person name="Emerson J.B."/>
            <person name="Anantharaman K."/>
            <person name="Thomas B.C."/>
            <person name="Malmstrom R."/>
            <person name="Stieglmeier M."/>
            <person name="Klingl A."/>
            <person name="Woyke T."/>
            <person name="Ryan C.M."/>
            <person name="Banfield J.F."/>
        </authorList>
    </citation>
    <scope>NUCLEOTIDE SEQUENCE [LARGE SCALE GENOMIC DNA]</scope>
    <source>
        <strain evidence="2">CG17_big_fil_post_rev_8_21_14_2_50_48_46</strain>
    </source>
</reference>
<evidence type="ECO:0000256" key="1">
    <source>
        <dbReference type="SAM" id="Phobius"/>
    </source>
</evidence>
<feature type="transmembrane region" description="Helical" evidence="1">
    <location>
        <begin position="64"/>
        <end position="83"/>
    </location>
</feature>
<accession>A0A2M7GBN3</accession>
<evidence type="ECO:0000313" key="2">
    <source>
        <dbReference type="EMBL" id="PIW19606.1"/>
    </source>
</evidence>
<protein>
    <submittedName>
        <fullName evidence="2">Uncharacterized protein</fullName>
    </submittedName>
</protein>
<sequence>MSKIEVLMVISYFLPLFIPAVVGLGISYAKRNSSEFNRTQISDSSDFSQENKLLSAIIETIQEIPLKFISVFIWVFTVIFDTVRSLPENAQKEDFNGIAVLMGLTLILSVIYAFFCIASLNNKRQVATYLETFNVFGNPFKYSSTIFYIFFSFMIPIILRHIVFVLFGR</sequence>
<feature type="transmembrane region" description="Helical" evidence="1">
    <location>
        <begin position="146"/>
        <end position="167"/>
    </location>
</feature>
<feature type="transmembrane region" description="Helical" evidence="1">
    <location>
        <begin position="95"/>
        <end position="120"/>
    </location>
</feature>
<comment type="caution">
    <text evidence="2">The sequence shown here is derived from an EMBL/GenBank/DDBJ whole genome shotgun (WGS) entry which is preliminary data.</text>
</comment>
<organism evidence="2 3">
    <name type="scientific">bacterium (Candidatus Blackallbacteria) CG17_big_fil_post_rev_8_21_14_2_50_48_46</name>
    <dbReference type="NCBI Taxonomy" id="2014261"/>
    <lineage>
        <taxon>Bacteria</taxon>
        <taxon>Candidatus Blackallbacteria</taxon>
    </lineage>
</organism>
<gene>
    <name evidence="2" type="ORF">COW36_00220</name>
</gene>
<dbReference type="EMBL" id="PFFQ01000003">
    <property type="protein sequence ID" value="PIW19606.1"/>
    <property type="molecule type" value="Genomic_DNA"/>
</dbReference>
<evidence type="ECO:0000313" key="3">
    <source>
        <dbReference type="Proteomes" id="UP000231019"/>
    </source>
</evidence>
<feature type="transmembrane region" description="Helical" evidence="1">
    <location>
        <begin position="7"/>
        <end position="29"/>
    </location>
</feature>
<keyword evidence="1" id="KW-0812">Transmembrane</keyword>
<dbReference type="Proteomes" id="UP000231019">
    <property type="component" value="Unassembled WGS sequence"/>
</dbReference>